<organism evidence="26 27">
    <name type="scientific">Corchorus capsularis</name>
    <name type="common">Jute</name>
    <dbReference type="NCBI Taxonomy" id="210143"/>
    <lineage>
        <taxon>Eukaryota</taxon>
        <taxon>Viridiplantae</taxon>
        <taxon>Streptophyta</taxon>
        <taxon>Embryophyta</taxon>
        <taxon>Tracheophyta</taxon>
        <taxon>Spermatophyta</taxon>
        <taxon>Magnoliopsida</taxon>
        <taxon>eudicotyledons</taxon>
        <taxon>Gunneridae</taxon>
        <taxon>Pentapetalae</taxon>
        <taxon>rosids</taxon>
        <taxon>malvids</taxon>
        <taxon>Malvales</taxon>
        <taxon>Malvaceae</taxon>
        <taxon>Grewioideae</taxon>
        <taxon>Apeibeae</taxon>
        <taxon>Corchorus</taxon>
    </lineage>
</organism>
<dbReference type="GO" id="GO:0048544">
    <property type="term" value="P:recognition of pollen"/>
    <property type="evidence" value="ECO:0007669"/>
    <property type="project" value="InterPro"/>
</dbReference>
<feature type="signal peptide" evidence="21">
    <location>
        <begin position="1"/>
        <end position="24"/>
    </location>
</feature>
<evidence type="ECO:0000256" key="18">
    <source>
        <dbReference type="PROSITE-ProRule" id="PRU00076"/>
    </source>
</evidence>
<evidence type="ECO:0000256" key="19">
    <source>
        <dbReference type="PROSITE-ProRule" id="PRU10141"/>
    </source>
</evidence>
<dbReference type="GO" id="GO:0106310">
    <property type="term" value="F:protein serine kinase activity"/>
    <property type="evidence" value="ECO:0007669"/>
    <property type="project" value="RHEA"/>
</dbReference>
<evidence type="ECO:0000256" key="10">
    <source>
        <dbReference type="ARBA" id="ARBA00022989"/>
    </source>
</evidence>
<evidence type="ECO:0000313" key="27">
    <source>
        <dbReference type="Proteomes" id="UP000188268"/>
    </source>
</evidence>
<dbReference type="InterPro" id="IPR011009">
    <property type="entry name" value="Kinase-like_dom_sf"/>
</dbReference>
<evidence type="ECO:0000256" key="14">
    <source>
        <dbReference type="ARBA" id="ARBA00023180"/>
    </source>
</evidence>
<feature type="domain" description="Protein kinase" evidence="22">
    <location>
        <begin position="514"/>
        <end position="798"/>
    </location>
</feature>
<dbReference type="PIRSF" id="PIRSF000641">
    <property type="entry name" value="SRK"/>
    <property type="match status" value="1"/>
</dbReference>
<keyword evidence="3 18" id="KW-0245">EGF-like domain</keyword>
<evidence type="ECO:0000256" key="9">
    <source>
        <dbReference type="ARBA" id="ARBA00022840"/>
    </source>
</evidence>
<proteinExistence type="inferred from homology"/>
<feature type="domain" description="Apple" evidence="25">
    <location>
        <begin position="337"/>
        <end position="418"/>
    </location>
</feature>
<evidence type="ECO:0000256" key="6">
    <source>
        <dbReference type="ARBA" id="ARBA00022729"/>
    </source>
</evidence>
<dbReference type="InterPro" id="IPR000858">
    <property type="entry name" value="S_locus_glycoprot_dom"/>
</dbReference>
<evidence type="ECO:0000256" key="13">
    <source>
        <dbReference type="ARBA" id="ARBA00023170"/>
    </source>
</evidence>
<dbReference type="AlphaFoldDB" id="A0A1R3I8E3"/>
<gene>
    <name evidence="26" type="ORF">CCACVL1_14064</name>
</gene>
<keyword evidence="5 20" id="KW-0812">Transmembrane</keyword>
<dbReference type="SMART" id="SM00220">
    <property type="entry name" value="S_TKc"/>
    <property type="match status" value="1"/>
</dbReference>
<dbReference type="OMA" id="PEFAISC"/>
<evidence type="ECO:0000259" key="23">
    <source>
        <dbReference type="PROSITE" id="PS50026"/>
    </source>
</evidence>
<dbReference type="FunFam" id="1.10.510.10:FF:000537">
    <property type="entry name" value="Putative receptor-like protein kinase"/>
    <property type="match status" value="1"/>
</dbReference>
<dbReference type="InterPro" id="IPR001480">
    <property type="entry name" value="Bulb-type_lectin_dom"/>
</dbReference>
<evidence type="ECO:0000259" key="25">
    <source>
        <dbReference type="PROSITE" id="PS50948"/>
    </source>
</evidence>
<dbReference type="PROSITE" id="PS50026">
    <property type="entry name" value="EGF_3"/>
    <property type="match status" value="1"/>
</dbReference>
<dbReference type="InterPro" id="IPR024171">
    <property type="entry name" value="SRK-like_kinase"/>
</dbReference>
<dbReference type="GO" id="GO:0005524">
    <property type="term" value="F:ATP binding"/>
    <property type="evidence" value="ECO:0007669"/>
    <property type="project" value="UniProtKB-UniRule"/>
</dbReference>
<evidence type="ECO:0000256" key="20">
    <source>
        <dbReference type="SAM" id="Phobius"/>
    </source>
</evidence>
<dbReference type="Gene3D" id="2.90.10.10">
    <property type="entry name" value="Bulb-type lectin domain"/>
    <property type="match status" value="1"/>
</dbReference>
<reference evidence="26 27" key="1">
    <citation type="submission" date="2013-09" db="EMBL/GenBank/DDBJ databases">
        <title>Corchorus capsularis genome sequencing.</title>
        <authorList>
            <person name="Alam M."/>
            <person name="Haque M.S."/>
            <person name="Islam M.S."/>
            <person name="Emdad E.M."/>
            <person name="Islam M.M."/>
            <person name="Ahmed B."/>
            <person name="Halim A."/>
            <person name="Hossen Q.M.M."/>
            <person name="Hossain M.Z."/>
            <person name="Ahmed R."/>
            <person name="Khan M.M."/>
            <person name="Islam R."/>
            <person name="Rashid M.M."/>
            <person name="Khan S.A."/>
            <person name="Rahman M.S."/>
            <person name="Alam M."/>
        </authorList>
    </citation>
    <scope>NUCLEOTIDE SEQUENCE [LARGE SCALE GENOMIC DNA]</scope>
    <source>
        <strain evidence="27">cv. CVL-1</strain>
        <tissue evidence="26">Whole seedling</tissue>
    </source>
</reference>
<evidence type="ECO:0000256" key="11">
    <source>
        <dbReference type="ARBA" id="ARBA00023136"/>
    </source>
</evidence>
<evidence type="ECO:0000259" key="22">
    <source>
        <dbReference type="PROSITE" id="PS50011"/>
    </source>
</evidence>
<keyword evidence="12" id="KW-1015">Disulfide bond</keyword>
<accession>A0A1R3I8E3</accession>
<keyword evidence="27" id="KW-1185">Reference proteome</keyword>
<feature type="domain" description="Bulb-type lectin" evidence="24">
    <location>
        <begin position="20"/>
        <end position="152"/>
    </location>
</feature>
<evidence type="ECO:0000256" key="3">
    <source>
        <dbReference type="ARBA" id="ARBA00022536"/>
    </source>
</evidence>
<evidence type="ECO:0000256" key="12">
    <source>
        <dbReference type="ARBA" id="ARBA00023157"/>
    </source>
</evidence>
<keyword evidence="9 17" id="KW-0067">ATP-binding</keyword>
<dbReference type="PROSITE" id="PS50948">
    <property type="entry name" value="PAN"/>
    <property type="match status" value="1"/>
</dbReference>
<evidence type="ECO:0000313" key="26">
    <source>
        <dbReference type="EMBL" id="OMO78834.1"/>
    </source>
</evidence>
<sequence length="803" mass="91690">MEFTAKYSSFVVLNLFFFLQLTSSAVHVLRQGSSLSVENPDDVLISASGIFSAGFYPVGENAYCFAVWFTKPCHDGSHTIVWIAHRDRPVNGKRSKLLILKTGNIILTDTAEYIIWSSNSTDSESWSRLILLDSGNLVLQTLKNVTVWQSFDSPTDTLLPEQPLTRYKRLVSARSQTDPSSGYYKLMYDDDNVLRLVFDGPETSSIYWPDSTVLDYNQGRNRYNDSRIAVFDSSGHFTSSDQVEFNSTDFGEGIWRRLTLDFDGNLRLYSLDEQKGIWSVTWQAMNKSCRIHGICGPNSICMYNLGSGPKCSCPPGFKMKNQTDWNYGCEPEYKLSCNDRDNIKFVKLNHVNFFGYHPSNLRNYTFEECKKACLDFCCVAFQYRYFPEDGAYRCYTKWELRNGYSYSSYNGVLYLKLPKSFPSEKPVEDFKLSCSSKQRKQIDIAYHKKIMPESLKILFWCASVIGMIEMICIFLVFSFLYKTQKSSDAATRGYLVAATGFKKFTYRELKMATRGFKEEIGRGGGGVVYKGVLPDQRIAAIKRLNVETIDQGEEEFLAEISTIGRLNHMNLIEMWGYCAEGKHRLLVYEYMESGSLKKNLMSNSLDWKQRYEIAVGTAKGLAYLHEECLEWILHCDVKPQNILLDSNYLPKVADFGLSKLLNRDNLNSSSFSRARGSRGYMAPEWVYNLPITSKVDVYSYGIVILEMLTGRNPAMGVPAVDTDGKVWHQSLEAWVKRKKHGAAGENSNSWVEELIDHAMGYDYDRNKLENLLEVAIKCTEADRHARPSMSQVVQMLLFDKNDP</sequence>
<dbReference type="GO" id="GO:0016020">
    <property type="term" value="C:membrane"/>
    <property type="evidence" value="ECO:0007669"/>
    <property type="project" value="UniProtKB-SubCell"/>
</dbReference>
<feature type="binding site" evidence="19">
    <location>
        <position position="542"/>
    </location>
    <ligand>
        <name>ATP</name>
        <dbReference type="ChEBI" id="CHEBI:30616"/>
    </ligand>
</feature>
<dbReference type="Pfam" id="PF00954">
    <property type="entry name" value="S_locus_glycop"/>
    <property type="match status" value="1"/>
</dbReference>
<dbReference type="SUPFAM" id="SSF51110">
    <property type="entry name" value="alpha-D-mannose-specific plant lectins"/>
    <property type="match status" value="1"/>
</dbReference>
<evidence type="ECO:0000256" key="4">
    <source>
        <dbReference type="ARBA" id="ARBA00022679"/>
    </source>
</evidence>
<keyword evidence="4 17" id="KW-0808">Transferase</keyword>
<evidence type="ECO:0000256" key="7">
    <source>
        <dbReference type="ARBA" id="ARBA00022741"/>
    </source>
</evidence>
<dbReference type="Proteomes" id="UP000188268">
    <property type="component" value="Unassembled WGS sequence"/>
</dbReference>
<dbReference type="Gene3D" id="3.30.200.20">
    <property type="entry name" value="Phosphorylase Kinase, domain 1"/>
    <property type="match status" value="1"/>
</dbReference>
<evidence type="ECO:0000256" key="5">
    <source>
        <dbReference type="ARBA" id="ARBA00022692"/>
    </source>
</evidence>
<dbReference type="PROSITE" id="PS00108">
    <property type="entry name" value="PROTEIN_KINASE_ST"/>
    <property type="match status" value="1"/>
</dbReference>
<evidence type="ECO:0000256" key="17">
    <source>
        <dbReference type="PIRNR" id="PIRNR000641"/>
    </source>
</evidence>
<dbReference type="OrthoDB" id="619632at2759"/>
<dbReference type="CDD" id="cd01098">
    <property type="entry name" value="PAN_AP_plant"/>
    <property type="match status" value="1"/>
</dbReference>
<dbReference type="SUPFAM" id="SSF56112">
    <property type="entry name" value="Protein kinase-like (PK-like)"/>
    <property type="match status" value="1"/>
</dbReference>
<keyword evidence="7 17" id="KW-0547">Nucleotide-binding</keyword>
<dbReference type="InterPro" id="IPR000742">
    <property type="entry name" value="EGF"/>
</dbReference>
<dbReference type="Gene3D" id="1.10.510.10">
    <property type="entry name" value="Transferase(Phosphotransferase) domain 1"/>
    <property type="match status" value="1"/>
</dbReference>
<comment type="similarity">
    <text evidence="17">Belongs to the protein kinase superfamily. Ser/Thr protein kinase family.</text>
</comment>
<dbReference type="InterPro" id="IPR017441">
    <property type="entry name" value="Protein_kinase_ATP_BS"/>
</dbReference>
<comment type="catalytic activity">
    <reaction evidence="16 17">
        <text>L-seryl-[protein] + ATP = O-phospho-L-seryl-[protein] + ADP + H(+)</text>
        <dbReference type="Rhea" id="RHEA:17989"/>
        <dbReference type="Rhea" id="RHEA-COMP:9863"/>
        <dbReference type="Rhea" id="RHEA-COMP:11604"/>
        <dbReference type="ChEBI" id="CHEBI:15378"/>
        <dbReference type="ChEBI" id="CHEBI:29999"/>
        <dbReference type="ChEBI" id="CHEBI:30616"/>
        <dbReference type="ChEBI" id="CHEBI:83421"/>
        <dbReference type="ChEBI" id="CHEBI:456216"/>
        <dbReference type="EC" id="2.7.11.1"/>
    </reaction>
</comment>
<comment type="caution">
    <text evidence="18">Lacks conserved residue(s) required for the propagation of feature annotation.</text>
</comment>
<keyword evidence="13" id="KW-0675">Receptor</keyword>
<protein>
    <recommendedName>
        <fullName evidence="17">Receptor-like serine/threonine-protein kinase</fullName>
        <ecNumber evidence="17">2.7.11.1</ecNumber>
    </recommendedName>
</protein>
<comment type="caution">
    <text evidence="26">The sequence shown here is derived from an EMBL/GenBank/DDBJ whole genome shotgun (WGS) entry which is preliminary data.</text>
</comment>
<evidence type="ECO:0000256" key="8">
    <source>
        <dbReference type="ARBA" id="ARBA00022777"/>
    </source>
</evidence>
<evidence type="ECO:0000256" key="21">
    <source>
        <dbReference type="SAM" id="SignalP"/>
    </source>
</evidence>
<dbReference type="Pfam" id="PF00069">
    <property type="entry name" value="Pkinase"/>
    <property type="match status" value="1"/>
</dbReference>
<dbReference type="InterPro" id="IPR000719">
    <property type="entry name" value="Prot_kinase_dom"/>
</dbReference>
<evidence type="ECO:0000259" key="24">
    <source>
        <dbReference type="PROSITE" id="PS50927"/>
    </source>
</evidence>
<comment type="catalytic activity">
    <reaction evidence="15 17">
        <text>L-threonyl-[protein] + ATP = O-phospho-L-threonyl-[protein] + ADP + H(+)</text>
        <dbReference type="Rhea" id="RHEA:46608"/>
        <dbReference type="Rhea" id="RHEA-COMP:11060"/>
        <dbReference type="Rhea" id="RHEA-COMP:11605"/>
        <dbReference type="ChEBI" id="CHEBI:15378"/>
        <dbReference type="ChEBI" id="CHEBI:30013"/>
        <dbReference type="ChEBI" id="CHEBI:30616"/>
        <dbReference type="ChEBI" id="CHEBI:61977"/>
        <dbReference type="ChEBI" id="CHEBI:456216"/>
        <dbReference type="EC" id="2.7.11.1"/>
    </reaction>
</comment>
<name>A0A1R3I8E3_COCAP</name>
<feature type="transmembrane region" description="Helical" evidence="20">
    <location>
        <begin position="457"/>
        <end position="481"/>
    </location>
</feature>
<evidence type="ECO:0000256" key="15">
    <source>
        <dbReference type="ARBA" id="ARBA00047899"/>
    </source>
</evidence>
<comment type="subcellular location">
    <subcellularLocation>
        <location evidence="1">Membrane</location>
        <topology evidence="1">Single-pass type I membrane protein</topology>
    </subcellularLocation>
</comment>
<dbReference type="InterPro" id="IPR036426">
    <property type="entry name" value="Bulb-type_lectin_dom_sf"/>
</dbReference>
<keyword evidence="2 17" id="KW-0723">Serine/threonine-protein kinase</keyword>
<dbReference type="STRING" id="210143.A0A1R3I8E3"/>
<dbReference type="PANTHER" id="PTHR47974">
    <property type="entry name" value="OS07G0415500 PROTEIN"/>
    <property type="match status" value="1"/>
</dbReference>
<dbReference type="PROSITE" id="PS50011">
    <property type="entry name" value="PROTEIN_KINASE_DOM"/>
    <property type="match status" value="1"/>
</dbReference>
<feature type="chain" id="PRO_5012548704" description="Receptor-like serine/threonine-protein kinase" evidence="21">
    <location>
        <begin position="25"/>
        <end position="803"/>
    </location>
</feature>
<dbReference type="PANTHER" id="PTHR47974:SF3">
    <property type="entry name" value="RECEPTOR-LIKE SERINE_THREONINE-PROTEIN KINASE"/>
    <property type="match status" value="1"/>
</dbReference>
<keyword evidence="11 20" id="KW-0472">Membrane</keyword>
<dbReference type="CDD" id="cd00028">
    <property type="entry name" value="B_lectin"/>
    <property type="match status" value="1"/>
</dbReference>
<evidence type="ECO:0000256" key="16">
    <source>
        <dbReference type="ARBA" id="ARBA00048679"/>
    </source>
</evidence>
<dbReference type="PROSITE" id="PS50927">
    <property type="entry name" value="BULB_LECTIN"/>
    <property type="match status" value="1"/>
</dbReference>
<feature type="domain" description="EGF-like" evidence="23">
    <location>
        <begin position="285"/>
        <end position="323"/>
    </location>
</feature>
<evidence type="ECO:0000256" key="2">
    <source>
        <dbReference type="ARBA" id="ARBA00022527"/>
    </source>
</evidence>
<keyword evidence="8 17" id="KW-0418">Kinase</keyword>
<dbReference type="GO" id="GO:0004674">
    <property type="term" value="F:protein serine/threonine kinase activity"/>
    <property type="evidence" value="ECO:0007669"/>
    <property type="project" value="UniProtKB-KW"/>
</dbReference>
<dbReference type="Gramene" id="OMO78834">
    <property type="protein sequence ID" value="OMO78834"/>
    <property type="gene ID" value="CCACVL1_14064"/>
</dbReference>
<keyword evidence="6 21" id="KW-0732">Signal</keyword>
<evidence type="ECO:0000256" key="1">
    <source>
        <dbReference type="ARBA" id="ARBA00004479"/>
    </source>
</evidence>
<dbReference type="InterPro" id="IPR003609">
    <property type="entry name" value="Pan_app"/>
</dbReference>
<dbReference type="SMART" id="SM00108">
    <property type="entry name" value="B_lectin"/>
    <property type="match status" value="1"/>
</dbReference>
<keyword evidence="14" id="KW-0325">Glycoprotein</keyword>
<dbReference type="EMBL" id="AWWV01010515">
    <property type="protein sequence ID" value="OMO78834.1"/>
    <property type="molecule type" value="Genomic_DNA"/>
</dbReference>
<dbReference type="PROSITE" id="PS00107">
    <property type="entry name" value="PROTEIN_KINASE_ATP"/>
    <property type="match status" value="1"/>
</dbReference>
<dbReference type="EC" id="2.7.11.1" evidence="17"/>
<dbReference type="Pfam" id="PF01453">
    <property type="entry name" value="B_lectin"/>
    <property type="match status" value="1"/>
</dbReference>
<keyword evidence="10 20" id="KW-1133">Transmembrane helix</keyword>
<dbReference type="InterPro" id="IPR008271">
    <property type="entry name" value="Ser/Thr_kinase_AS"/>
</dbReference>
<dbReference type="CDD" id="cd00053">
    <property type="entry name" value="EGF"/>
    <property type="match status" value="1"/>
</dbReference>
<dbReference type="FunFam" id="3.30.200.20:FF:000059">
    <property type="entry name" value="S-receptor-like serine/threonine-protein kinase"/>
    <property type="match status" value="1"/>
</dbReference>